<comment type="function">
    <text evidence="8">Ligates lysine onto the cytidine present at position 34 of the AUA codon-specific tRNA(Ile) that contains the anticodon CAU, in an ATP-dependent manner. Cytidine is converted to lysidine, thus changing the amino acid specificity of the tRNA from methionine to isoleucine.</text>
</comment>
<dbReference type="Proteomes" id="UP000612362">
    <property type="component" value="Unassembled WGS sequence"/>
</dbReference>
<dbReference type="Pfam" id="PF01171">
    <property type="entry name" value="ATP_bind_3"/>
    <property type="match status" value="1"/>
</dbReference>
<evidence type="ECO:0000256" key="6">
    <source>
        <dbReference type="ARBA" id="ARBA00022840"/>
    </source>
</evidence>
<evidence type="ECO:0000259" key="9">
    <source>
        <dbReference type="SMART" id="SM00977"/>
    </source>
</evidence>
<dbReference type="Pfam" id="PF11734">
    <property type="entry name" value="TilS_C"/>
    <property type="match status" value="1"/>
</dbReference>
<evidence type="ECO:0000256" key="3">
    <source>
        <dbReference type="ARBA" id="ARBA00022598"/>
    </source>
</evidence>
<evidence type="ECO:0000256" key="4">
    <source>
        <dbReference type="ARBA" id="ARBA00022694"/>
    </source>
</evidence>
<dbReference type="InterPro" id="IPR012795">
    <property type="entry name" value="tRNA_Ile_lys_synt_N"/>
</dbReference>
<feature type="binding site" evidence="8">
    <location>
        <begin position="39"/>
        <end position="44"/>
    </location>
    <ligand>
        <name>ATP</name>
        <dbReference type="ChEBI" id="CHEBI:30616"/>
    </ligand>
</feature>
<dbReference type="SUPFAM" id="SSF52402">
    <property type="entry name" value="Adenine nucleotide alpha hydrolases-like"/>
    <property type="match status" value="1"/>
</dbReference>
<dbReference type="GO" id="GO:0032267">
    <property type="term" value="F:tRNA(Ile)-lysidine synthase activity"/>
    <property type="evidence" value="ECO:0007669"/>
    <property type="project" value="UniProtKB-EC"/>
</dbReference>
<keyword evidence="6 8" id="KW-0067">ATP-binding</keyword>
<evidence type="ECO:0000256" key="5">
    <source>
        <dbReference type="ARBA" id="ARBA00022741"/>
    </source>
</evidence>
<feature type="domain" description="Lysidine-tRNA(Ile) synthetase C-terminal" evidence="9">
    <location>
        <begin position="420"/>
        <end position="492"/>
    </location>
</feature>
<name>A0A8J3I3P8_9CHLR</name>
<evidence type="ECO:0000313" key="10">
    <source>
        <dbReference type="EMBL" id="GHO44289.1"/>
    </source>
</evidence>
<proteinExistence type="inferred from homology"/>
<gene>
    <name evidence="8 10" type="primary">tilS</name>
    <name evidence="10" type="ORF">KSX_24520</name>
</gene>
<sequence>MLQSDASEGQVMSIVDSVVVFCEQHHLLPESGVLIVAVSGGADSLCLLHLLYSLCGPGKRYPNLRLHVAHLNHHLREPVSSQDAEAVGRLARSWGLPVTIGESEVALLAQHEHFSLEEAARVARYRFLRDVASGSRIAIGHHQDDQVETLLLHWTRGGGIASMAGLQPHQQDIIRPLLPLTRADTLAYCAHYGLTPIEDASNLDLRYQRNRIRHELLPLLEGLNPGFRLTLLRTSKVMQTDLDWIETQIDACWPDVVVREDGESLLISRMALLSLSLSLQRHLWRRASALLCAGQSPLELRHYTLIEQALVRATGEAIKLDLPQRLRFERQRDEVVLHIMDEDRYKANIDVVRDEVLLPIPGEVMLPGTSWLVRAELVPKDIEARVVQALCAGDMARMWHDLALTRYSVYIDRTGIEAPLYVRTRRAGDRIRPLGMVHTKKVQDIFVDRHISRQEREQLPLFFSGEQCIWLGGVCIDDRVRLTGTTRYLLHLSMHRREAFSGEEEGLYADKEIL</sequence>
<dbReference type="SMART" id="SM00977">
    <property type="entry name" value="TilS_C"/>
    <property type="match status" value="1"/>
</dbReference>
<evidence type="ECO:0000256" key="8">
    <source>
        <dbReference type="HAMAP-Rule" id="MF_01161"/>
    </source>
</evidence>
<keyword evidence="2 8" id="KW-0963">Cytoplasm</keyword>
<protein>
    <recommendedName>
        <fullName evidence="8">tRNA(Ile)-lysidine synthase</fullName>
        <ecNumber evidence="8">6.3.4.19</ecNumber>
    </recommendedName>
    <alternativeName>
        <fullName evidence="8">tRNA(Ile)-2-lysyl-cytidine synthase</fullName>
    </alternativeName>
    <alternativeName>
        <fullName evidence="8">tRNA(Ile)-lysidine synthetase</fullName>
    </alternativeName>
</protein>
<dbReference type="GO" id="GO:0005524">
    <property type="term" value="F:ATP binding"/>
    <property type="evidence" value="ECO:0007669"/>
    <property type="project" value="UniProtKB-UniRule"/>
</dbReference>
<dbReference type="AlphaFoldDB" id="A0A8J3I3P8"/>
<dbReference type="EMBL" id="BNJF01000001">
    <property type="protein sequence ID" value="GHO44289.1"/>
    <property type="molecule type" value="Genomic_DNA"/>
</dbReference>
<comment type="caution">
    <text evidence="10">The sequence shown here is derived from an EMBL/GenBank/DDBJ whole genome shotgun (WGS) entry which is preliminary data.</text>
</comment>
<dbReference type="SUPFAM" id="SSF82829">
    <property type="entry name" value="MesJ substrate recognition domain-like"/>
    <property type="match status" value="1"/>
</dbReference>
<accession>A0A8J3I3P8</accession>
<evidence type="ECO:0000313" key="11">
    <source>
        <dbReference type="Proteomes" id="UP000612362"/>
    </source>
</evidence>
<dbReference type="SUPFAM" id="SSF56037">
    <property type="entry name" value="PheT/TilS domain"/>
    <property type="match status" value="1"/>
</dbReference>
<comment type="similarity">
    <text evidence="8">Belongs to the tRNA(Ile)-lysidine synthase family.</text>
</comment>
<keyword evidence="3 8" id="KW-0436">Ligase</keyword>
<evidence type="ECO:0000256" key="1">
    <source>
        <dbReference type="ARBA" id="ARBA00004496"/>
    </source>
</evidence>
<dbReference type="PANTHER" id="PTHR43033">
    <property type="entry name" value="TRNA(ILE)-LYSIDINE SYNTHASE-RELATED"/>
    <property type="match status" value="1"/>
</dbReference>
<evidence type="ECO:0000256" key="7">
    <source>
        <dbReference type="ARBA" id="ARBA00048539"/>
    </source>
</evidence>
<dbReference type="HAMAP" id="MF_01161">
    <property type="entry name" value="tRNA_Ile_lys_synt"/>
    <property type="match status" value="1"/>
</dbReference>
<keyword evidence="4 8" id="KW-0819">tRNA processing</keyword>
<dbReference type="InterPro" id="IPR014729">
    <property type="entry name" value="Rossmann-like_a/b/a_fold"/>
</dbReference>
<dbReference type="NCBIfam" id="TIGR02433">
    <property type="entry name" value="lysidine_TilS_C"/>
    <property type="match status" value="1"/>
</dbReference>
<dbReference type="CDD" id="cd01992">
    <property type="entry name" value="TilS_N"/>
    <property type="match status" value="1"/>
</dbReference>
<dbReference type="NCBIfam" id="TIGR02432">
    <property type="entry name" value="lysidine_TilS_N"/>
    <property type="match status" value="1"/>
</dbReference>
<dbReference type="GO" id="GO:0006400">
    <property type="term" value="P:tRNA modification"/>
    <property type="evidence" value="ECO:0007669"/>
    <property type="project" value="UniProtKB-UniRule"/>
</dbReference>
<evidence type="ECO:0000256" key="2">
    <source>
        <dbReference type="ARBA" id="ARBA00022490"/>
    </source>
</evidence>
<dbReference type="InterPro" id="IPR012094">
    <property type="entry name" value="tRNA_Ile_lys_synt"/>
</dbReference>
<dbReference type="GO" id="GO:0005737">
    <property type="term" value="C:cytoplasm"/>
    <property type="evidence" value="ECO:0007669"/>
    <property type="project" value="UniProtKB-SubCell"/>
</dbReference>
<dbReference type="EC" id="6.3.4.19" evidence="8"/>
<organism evidence="10 11">
    <name type="scientific">Ktedonospora formicarum</name>
    <dbReference type="NCBI Taxonomy" id="2778364"/>
    <lineage>
        <taxon>Bacteria</taxon>
        <taxon>Bacillati</taxon>
        <taxon>Chloroflexota</taxon>
        <taxon>Ktedonobacteria</taxon>
        <taxon>Ktedonobacterales</taxon>
        <taxon>Ktedonobacteraceae</taxon>
        <taxon>Ktedonospora</taxon>
    </lineage>
</organism>
<comment type="catalytic activity">
    <reaction evidence="7 8">
        <text>cytidine(34) in tRNA(Ile2) + L-lysine + ATP = lysidine(34) in tRNA(Ile2) + AMP + diphosphate + H(+)</text>
        <dbReference type="Rhea" id="RHEA:43744"/>
        <dbReference type="Rhea" id="RHEA-COMP:10625"/>
        <dbReference type="Rhea" id="RHEA-COMP:10670"/>
        <dbReference type="ChEBI" id="CHEBI:15378"/>
        <dbReference type="ChEBI" id="CHEBI:30616"/>
        <dbReference type="ChEBI" id="CHEBI:32551"/>
        <dbReference type="ChEBI" id="CHEBI:33019"/>
        <dbReference type="ChEBI" id="CHEBI:82748"/>
        <dbReference type="ChEBI" id="CHEBI:83665"/>
        <dbReference type="ChEBI" id="CHEBI:456215"/>
        <dbReference type="EC" id="6.3.4.19"/>
    </reaction>
</comment>
<keyword evidence="11" id="KW-1185">Reference proteome</keyword>
<keyword evidence="5 8" id="KW-0547">Nucleotide-binding</keyword>
<reference evidence="10" key="1">
    <citation type="submission" date="2020-10" db="EMBL/GenBank/DDBJ databases">
        <title>Taxonomic study of unclassified bacteria belonging to the class Ktedonobacteria.</title>
        <authorList>
            <person name="Yabe S."/>
            <person name="Wang C.M."/>
            <person name="Zheng Y."/>
            <person name="Sakai Y."/>
            <person name="Cavaletti L."/>
            <person name="Monciardini P."/>
            <person name="Donadio S."/>
        </authorList>
    </citation>
    <scope>NUCLEOTIDE SEQUENCE</scope>
    <source>
        <strain evidence="10">SOSP1-1</strain>
    </source>
</reference>
<dbReference type="PANTHER" id="PTHR43033:SF1">
    <property type="entry name" value="TRNA(ILE)-LYSIDINE SYNTHASE-RELATED"/>
    <property type="match status" value="1"/>
</dbReference>
<comment type="domain">
    <text evidence="8">The N-terminal region contains the highly conserved SGGXDS motif, predicted to be a P-loop motif involved in ATP binding.</text>
</comment>
<dbReference type="Gene3D" id="3.40.50.620">
    <property type="entry name" value="HUPs"/>
    <property type="match status" value="1"/>
</dbReference>
<dbReference type="InterPro" id="IPR011063">
    <property type="entry name" value="TilS/TtcA_N"/>
</dbReference>
<comment type="subcellular location">
    <subcellularLocation>
        <location evidence="1 8">Cytoplasm</location>
    </subcellularLocation>
</comment>
<dbReference type="InterPro" id="IPR012796">
    <property type="entry name" value="Lysidine-tRNA-synth_C"/>
</dbReference>